<dbReference type="eggNOG" id="COG2814">
    <property type="taxonomic scope" value="Bacteria"/>
</dbReference>
<feature type="domain" description="Major facilitator superfamily (MFS) profile" evidence="8">
    <location>
        <begin position="7"/>
        <end position="386"/>
    </location>
</feature>
<dbReference type="CDD" id="cd17477">
    <property type="entry name" value="MFS_YcaD_like"/>
    <property type="match status" value="1"/>
</dbReference>
<dbReference type="Pfam" id="PF07690">
    <property type="entry name" value="MFS_1"/>
    <property type="match status" value="1"/>
</dbReference>
<dbReference type="GO" id="GO:0022857">
    <property type="term" value="F:transmembrane transporter activity"/>
    <property type="evidence" value="ECO:0007669"/>
    <property type="project" value="InterPro"/>
</dbReference>
<dbReference type="InterPro" id="IPR036259">
    <property type="entry name" value="MFS_trans_sf"/>
</dbReference>
<feature type="transmembrane region" description="Helical" evidence="7">
    <location>
        <begin position="297"/>
        <end position="321"/>
    </location>
</feature>
<keyword evidence="2" id="KW-0813">Transport</keyword>
<gene>
    <name evidence="9" type="primary">ycaD</name>
    <name evidence="9" type="ORF">BRLA_c041870</name>
</gene>
<feature type="transmembrane region" description="Helical" evidence="7">
    <location>
        <begin position="273"/>
        <end position="291"/>
    </location>
</feature>
<dbReference type="InterPro" id="IPR020846">
    <property type="entry name" value="MFS_dom"/>
</dbReference>
<evidence type="ECO:0000313" key="10">
    <source>
        <dbReference type="Proteomes" id="UP000005850"/>
    </source>
</evidence>
<evidence type="ECO:0000256" key="6">
    <source>
        <dbReference type="ARBA" id="ARBA00023136"/>
    </source>
</evidence>
<feature type="transmembrane region" description="Helical" evidence="7">
    <location>
        <begin position="132"/>
        <end position="152"/>
    </location>
</feature>
<keyword evidence="4 7" id="KW-0812">Transmembrane</keyword>
<evidence type="ECO:0000256" key="7">
    <source>
        <dbReference type="SAM" id="Phobius"/>
    </source>
</evidence>
<evidence type="ECO:0000313" key="9">
    <source>
        <dbReference type="EMBL" id="AIG28462.1"/>
    </source>
</evidence>
<keyword evidence="6 7" id="KW-0472">Membrane</keyword>
<dbReference type="PANTHER" id="PTHR23521:SF2">
    <property type="entry name" value="TRANSPORTER MFS SUPERFAMILY"/>
    <property type="match status" value="1"/>
</dbReference>
<dbReference type="KEGG" id="blr:BRLA_c041870"/>
<protein>
    <submittedName>
        <fullName evidence="9">Putative MFS-type transporter YcaD</fullName>
    </submittedName>
</protein>
<dbReference type="HOGENOM" id="CLU_035018_0_0_9"/>
<evidence type="ECO:0000256" key="4">
    <source>
        <dbReference type="ARBA" id="ARBA00022692"/>
    </source>
</evidence>
<dbReference type="EMBL" id="CP007806">
    <property type="protein sequence ID" value="AIG28462.1"/>
    <property type="molecule type" value="Genomic_DNA"/>
</dbReference>
<dbReference type="GO" id="GO:0005886">
    <property type="term" value="C:plasma membrane"/>
    <property type="evidence" value="ECO:0007669"/>
    <property type="project" value="UniProtKB-SubCell"/>
</dbReference>
<feature type="transmembrane region" description="Helical" evidence="7">
    <location>
        <begin position="328"/>
        <end position="350"/>
    </location>
</feature>
<dbReference type="InterPro" id="IPR005828">
    <property type="entry name" value="MFS_sugar_transport-like"/>
</dbReference>
<evidence type="ECO:0000256" key="3">
    <source>
        <dbReference type="ARBA" id="ARBA00022475"/>
    </source>
</evidence>
<dbReference type="PROSITE" id="PS00216">
    <property type="entry name" value="SUGAR_TRANSPORT_1"/>
    <property type="match status" value="1"/>
</dbReference>
<evidence type="ECO:0000256" key="1">
    <source>
        <dbReference type="ARBA" id="ARBA00004651"/>
    </source>
</evidence>
<dbReference type="SUPFAM" id="SSF103473">
    <property type="entry name" value="MFS general substrate transporter"/>
    <property type="match status" value="1"/>
</dbReference>
<dbReference type="PROSITE" id="PS50850">
    <property type="entry name" value="MFS"/>
    <property type="match status" value="1"/>
</dbReference>
<evidence type="ECO:0000259" key="8">
    <source>
        <dbReference type="PROSITE" id="PS50850"/>
    </source>
</evidence>
<evidence type="ECO:0000256" key="2">
    <source>
        <dbReference type="ARBA" id="ARBA00022448"/>
    </source>
</evidence>
<dbReference type="InterPro" id="IPR047200">
    <property type="entry name" value="MFS_YcaD-like"/>
</dbReference>
<feature type="transmembrane region" description="Helical" evidence="7">
    <location>
        <begin position="203"/>
        <end position="221"/>
    </location>
</feature>
<dbReference type="Proteomes" id="UP000005850">
    <property type="component" value="Chromosome"/>
</dbReference>
<dbReference type="STRING" id="1042163.BRLA_c041870"/>
<feature type="transmembrane region" description="Helical" evidence="7">
    <location>
        <begin position="72"/>
        <end position="92"/>
    </location>
</feature>
<evidence type="ECO:0000256" key="5">
    <source>
        <dbReference type="ARBA" id="ARBA00022989"/>
    </source>
</evidence>
<accession>A0A075R769</accession>
<name>A0A075R769_BRELA</name>
<feature type="transmembrane region" description="Helical" evidence="7">
    <location>
        <begin position="47"/>
        <end position="65"/>
    </location>
</feature>
<dbReference type="InterPro" id="IPR005829">
    <property type="entry name" value="Sugar_transporter_CS"/>
</dbReference>
<reference evidence="9 10" key="1">
    <citation type="journal article" date="2011" name="J. Bacteriol.">
        <title>Genome sequence of Brevibacillus laterosporus LMG 15441, a pathogen of invertebrates.</title>
        <authorList>
            <person name="Djukic M."/>
            <person name="Poehlein A."/>
            <person name="Thurmer A."/>
            <person name="Daniel R."/>
        </authorList>
    </citation>
    <scope>NUCLEOTIDE SEQUENCE [LARGE SCALE GENOMIC DNA]</scope>
    <source>
        <strain evidence="9 10">LMG 15441</strain>
    </source>
</reference>
<keyword evidence="5 7" id="KW-1133">Transmembrane helix</keyword>
<keyword evidence="10" id="KW-1185">Reference proteome</keyword>
<feature type="transmembrane region" description="Helical" evidence="7">
    <location>
        <begin position="362"/>
        <end position="381"/>
    </location>
</feature>
<dbReference type="Gene3D" id="1.20.1250.20">
    <property type="entry name" value="MFS general substrate transporter like domains"/>
    <property type="match status" value="2"/>
</dbReference>
<keyword evidence="3" id="KW-1003">Cell membrane</keyword>
<dbReference type="PANTHER" id="PTHR23521">
    <property type="entry name" value="TRANSPORTER MFS SUPERFAMILY"/>
    <property type="match status" value="1"/>
</dbReference>
<feature type="transmembrane region" description="Helical" evidence="7">
    <location>
        <begin position="241"/>
        <end position="261"/>
    </location>
</feature>
<feature type="transmembrane region" description="Helical" evidence="7">
    <location>
        <begin position="158"/>
        <end position="182"/>
    </location>
</feature>
<dbReference type="AlphaFoldDB" id="A0A075R769"/>
<dbReference type="RefSeq" id="WP_003334533.1">
    <property type="nucleotide sequence ID" value="NZ_CP007806.1"/>
</dbReference>
<dbReference type="InterPro" id="IPR011701">
    <property type="entry name" value="MFS"/>
</dbReference>
<dbReference type="Pfam" id="PF00083">
    <property type="entry name" value="Sugar_tr"/>
    <property type="match status" value="1"/>
</dbReference>
<proteinExistence type="predicted"/>
<sequence>MKSSRFTFTTLLVVVFIAGITQGLTLPLLAILLEERGISAVSNGLNAAALYVGMFIMSPLMEIFLRKWGYRTCLFIGLVLVTFSTLLLPLFTSLSVWFVLRLIMGMGDSALHYTSQIWVTATSTPERRGRDLSLYGLSYGAGFSVGPLAINLMPFGLWAPFMALVACNLVAFFMLLQIRNAFPPEVKANDGKKVVKSREKYKMVIQMTWLALIPAFLYGFMETTLNGSFPIAALRSGISAESVSIILPSFVVGSLFLQLPLGTLSDRVGRKKVMMYCAIIGCIAFMLFPLATSSVPLMMLLLASAGAAVGSFYSLGLAYCADILPQGLIPIAGIIASMNFSVASIITPSVNGFLINYVSPTSIFVAMGAMFIVFFLAALFFRPEKAQTTSIQEFEGVEMK</sequence>
<comment type="subcellular location">
    <subcellularLocation>
        <location evidence="1">Cell membrane</location>
        <topology evidence="1">Multi-pass membrane protein</topology>
    </subcellularLocation>
</comment>
<organism evidence="9 10">
    <name type="scientific">Brevibacillus laterosporus LMG 15441</name>
    <dbReference type="NCBI Taxonomy" id="1042163"/>
    <lineage>
        <taxon>Bacteria</taxon>
        <taxon>Bacillati</taxon>
        <taxon>Bacillota</taxon>
        <taxon>Bacilli</taxon>
        <taxon>Bacillales</taxon>
        <taxon>Paenibacillaceae</taxon>
        <taxon>Brevibacillus</taxon>
    </lineage>
</organism>